<dbReference type="EMBL" id="BMXL01000001">
    <property type="protein sequence ID" value="GHD15852.1"/>
    <property type="molecule type" value="Genomic_DNA"/>
</dbReference>
<name>A0A919CET1_9ACTN</name>
<evidence type="ECO:0000313" key="1">
    <source>
        <dbReference type="EMBL" id="GHD15852.1"/>
    </source>
</evidence>
<reference evidence="1 2" key="1">
    <citation type="journal article" date="2014" name="Int. J. Syst. Evol. Microbiol.">
        <title>Complete genome sequence of Corynebacterium casei LMG S-19264T (=DSM 44701T), isolated from a smear-ripened cheese.</title>
        <authorList>
            <consortium name="US DOE Joint Genome Institute (JGI-PGF)"/>
            <person name="Walter F."/>
            <person name="Albersmeier A."/>
            <person name="Kalinowski J."/>
            <person name="Ruckert C."/>
        </authorList>
    </citation>
    <scope>NUCLEOTIDE SEQUENCE [LARGE SCALE GENOMIC DNA]</scope>
    <source>
        <strain evidence="1 2">KCTC 19473</strain>
    </source>
</reference>
<gene>
    <name evidence="1" type="ORF">GCM10007147_03710</name>
</gene>
<protein>
    <submittedName>
        <fullName evidence="1">Uncharacterized protein</fullName>
    </submittedName>
</protein>
<dbReference type="AlphaFoldDB" id="A0A919CET1"/>
<proteinExistence type="predicted"/>
<evidence type="ECO:0000313" key="2">
    <source>
        <dbReference type="Proteomes" id="UP000654947"/>
    </source>
</evidence>
<dbReference type="Proteomes" id="UP000654947">
    <property type="component" value="Unassembled WGS sequence"/>
</dbReference>
<organism evidence="1 2">
    <name type="scientific">Nocardiopsis kunsanensis</name>
    <dbReference type="NCBI Taxonomy" id="141693"/>
    <lineage>
        <taxon>Bacteria</taxon>
        <taxon>Bacillati</taxon>
        <taxon>Actinomycetota</taxon>
        <taxon>Actinomycetes</taxon>
        <taxon>Streptosporangiales</taxon>
        <taxon>Nocardiopsidaceae</taxon>
        <taxon>Nocardiopsis</taxon>
    </lineage>
</organism>
<sequence length="129" mass="14731">MRHGIWPINPFAAPEIVRLAESLPAEWRSGKHLLRERLVRTGFSRDVSHPESHETFQEVLDMAMSRHGSSLLRRLLDQGSLLVEGGYLNAEKLYRSANEFGDTGDRTFDVYRPLILEMGLRSLQGRTLV</sequence>
<comment type="caution">
    <text evidence="1">The sequence shown here is derived from an EMBL/GenBank/DDBJ whole genome shotgun (WGS) entry which is preliminary data.</text>
</comment>
<keyword evidence="2" id="KW-1185">Reference proteome</keyword>
<accession>A0A919CET1</accession>